<dbReference type="InterPro" id="IPR036259">
    <property type="entry name" value="MFS_trans_sf"/>
</dbReference>
<dbReference type="GO" id="GO:0022857">
    <property type="term" value="F:transmembrane transporter activity"/>
    <property type="evidence" value="ECO:0007669"/>
    <property type="project" value="InterPro"/>
</dbReference>
<evidence type="ECO:0000259" key="7">
    <source>
        <dbReference type="PROSITE" id="PS50850"/>
    </source>
</evidence>
<dbReference type="Proteomes" id="UP000504630">
    <property type="component" value="Chromosome 17"/>
</dbReference>
<proteinExistence type="predicted"/>
<keyword evidence="8" id="KW-1185">Reference proteome</keyword>
<dbReference type="PANTHER" id="PTHR24064">
    <property type="entry name" value="SOLUTE CARRIER FAMILY 22 MEMBER"/>
    <property type="match status" value="1"/>
</dbReference>
<evidence type="ECO:0000256" key="5">
    <source>
        <dbReference type="SAM" id="MobiDB-lite"/>
    </source>
</evidence>
<dbReference type="InterPro" id="IPR005828">
    <property type="entry name" value="MFS_sugar_transport-like"/>
</dbReference>
<evidence type="ECO:0000256" key="2">
    <source>
        <dbReference type="ARBA" id="ARBA00022692"/>
    </source>
</evidence>
<dbReference type="SUPFAM" id="SSF103473">
    <property type="entry name" value="MFS general substrate transporter"/>
    <property type="match status" value="1"/>
</dbReference>
<accession>A0A6J2RIE5</accession>
<name>A0A6J2RIE5_COTGO</name>
<protein>
    <submittedName>
        <fullName evidence="9">Solute carrier family 22 member 13-like isoform X1</fullName>
    </submittedName>
</protein>
<evidence type="ECO:0000313" key="8">
    <source>
        <dbReference type="Proteomes" id="UP000504630"/>
    </source>
</evidence>
<feature type="transmembrane region" description="Helical" evidence="6">
    <location>
        <begin position="415"/>
        <end position="434"/>
    </location>
</feature>
<dbReference type="FunCoup" id="A0A6J2RIE5">
    <property type="interactions" value="5"/>
</dbReference>
<dbReference type="InParanoid" id="A0A6J2RIE5"/>
<dbReference type="InterPro" id="IPR005829">
    <property type="entry name" value="Sugar_transporter_CS"/>
</dbReference>
<dbReference type="Pfam" id="PF00083">
    <property type="entry name" value="Sugar_tr"/>
    <property type="match status" value="1"/>
</dbReference>
<dbReference type="PROSITE" id="PS00217">
    <property type="entry name" value="SUGAR_TRANSPORT_2"/>
    <property type="match status" value="1"/>
</dbReference>
<reference evidence="9" key="1">
    <citation type="submission" date="2025-08" db="UniProtKB">
        <authorList>
            <consortium name="RefSeq"/>
        </authorList>
    </citation>
    <scope>IDENTIFICATION</scope>
</reference>
<gene>
    <name evidence="9" type="primary">LOC115022847</name>
</gene>
<evidence type="ECO:0000313" key="9">
    <source>
        <dbReference type="RefSeq" id="XP_029309809.1"/>
    </source>
</evidence>
<feature type="transmembrane region" description="Helical" evidence="6">
    <location>
        <begin position="500"/>
        <end position="523"/>
    </location>
</feature>
<sequence length="560" mass="62122">MADFGEILSNIGEFGLFQKLTLFALCFPNVMQSFFIASFVFIQSDPERHCNTDWILSADSNLTTDELLNLTLPREEDGTFSRCQMFVPVDWDIGAIKEYGLNETAGCQNGWVYSNTLYDATIVTDFDLVCDKTNLMELIQTMFMAGVLVGSLIFGPFAESFGRKRATQIPAVIMFIFTVTAALCPNVYFLLVCQFLVGIGGGGYRVNCIILSTEWIGASKRSWGACVTQLFGALGQCILAGVIYFIRDWRLAQLITAAPLAVVAIYIWFIPESARWLLSRGRTEEAKQLIVKAAFINKRTVPDSLLEKPWFYQPGQAKGLGCIKRKAVGARWKIEIKEAVNKGGIQIIFKSSLLTRYFFVVAFGWFSLNLATYSLYLNMGSFGFNVFLTQFMFGAFEMLATLLSIWLLEVFGRRISLISTLLTGGLSCMFILAVPKGYAIAVTSLAVAARFFLIWSGPVCAVYMQELFPTSVRQTAMALGSLAARTGSFLAPMLNMLAVYHWSIPTAVFSSFTLVSGALVFLLPETRRKELPESADEAENKRNVTSTTTDSSPNQDSTKL</sequence>
<feature type="transmembrane region" description="Helical" evidence="6">
    <location>
        <begin position="357"/>
        <end position="376"/>
    </location>
</feature>
<dbReference type="GO" id="GO:0016020">
    <property type="term" value="C:membrane"/>
    <property type="evidence" value="ECO:0007669"/>
    <property type="project" value="UniProtKB-SubCell"/>
</dbReference>
<dbReference type="GeneID" id="115022847"/>
<feature type="transmembrane region" description="Helical" evidence="6">
    <location>
        <begin position="223"/>
        <end position="246"/>
    </location>
</feature>
<evidence type="ECO:0000256" key="3">
    <source>
        <dbReference type="ARBA" id="ARBA00022989"/>
    </source>
</evidence>
<feature type="transmembrane region" description="Helical" evidence="6">
    <location>
        <begin position="382"/>
        <end position="408"/>
    </location>
</feature>
<keyword evidence="2 6" id="KW-0812">Transmembrane</keyword>
<feature type="transmembrane region" description="Helical" evidence="6">
    <location>
        <begin position="252"/>
        <end position="270"/>
    </location>
</feature>
<evidence type="ECO:0000256" key="4">
    <source>
        <dbReference type="ARBA" id="ARBA00023136"/>
    </source>
</evidence>
<feature type="region of interest" description="Disordered" evidence="5">
    <location>
        <begin position="531"/>
        <end position="560"/>
    </location>
</feature>
<dbReference type="Gene3D" id="1.20.1250.20">
    <property type="entry name" value="MFS general substrate transporter like domains"/>
    <property type="match status" value="1"/>
</dbReference>
<dbReference type="InterPro" id="IPR020846">
    <property type="entry name" value="MFS_dom"/>
</dbReference>
<comment type="subcellular location">
    <subcellularLocation>
        <location evidence="1">Membrane</location>
        <topology evidence="1">Multi-pass membrane protein</topology>
    </subcellularLocation>
</comment>
<feature type="transmembrane region" description="Helical" evidence="6">
    <location>
        <begin position="138"/>
        <end position="157"/>
    </location>
</feature>
<dbReference type="RefSeq" id="XP_029309809.1">
    <property type="nucleotide sequence ID" value="XM_029453949.1"/>
</dbReference>
<feature type="compositionally biased region" description="Polar residues" evidence="5">
    <location>
        <begin position="543"/>
        <end position="560"/>
    </location>
</feature>
<dbReference type="PROSITE" id="PS50850">
    <property type="entry name" value="MFS"/>
    <property type="match status" value="1"/>
</dbReference>
<evidence type="ECO:0000256" key="1">
    <source>
        <dbReference type="ARBA" id="ARBA00004141"/>
    </source>
</evidence>
<feature type="compositionally biased region" description="Basic and acidic residues" evidence="5">
    <location>
        <begin position="531"/>
        <end position="542"/>
    </location>
</feature>
<feature type="transmembrane region" description="Helical" evidence="6">
    <location>
        <begin position="20"/>
        <end position="42"/>
    </location>
</feature>
<dbReference type="KEGG" id="cgob:115022847"/>
<feature type="transmembrane region" description="Helical" evidence="6">
    <location>
        <begin position="169"/>
        <end position="189"/>
    </location>
</feature>
<evidence type="ECO:0000256" key="6">
    <source>
        <dbReference type="SAM" id="Phobius"/>
    </source>
</evidence>
<feature type="domain" description="Major facilitator superfamily (MFS) profile" evidence="7">
    <location>
        <begin position="78"/>
        <end position="528"/>
    </location>
</feature>
<feature type="transmembrane region" description="Helical" evidence="6">
    <location>
        <begin position="440"/>
        <end position="464"/>
    </location>
</feature>
<keyword evidence="4 6" id="KW-0472">Membrane</keyword>
<dbReference type="PROSITE" id="PS00216">
    <property type="entry name" value="SUGAR_TRANSPORT_1"/>
    <property type="match status" value="1"/>
</dbReference>
<dbReference type="OrthoDB" id="5296287at2759"/>
<feature type="transmembrane region" description="Helical" evidence="6">
    <location>
        <begin position="476"/>
        <end position="494"/>
    </location>
</feature>
<keyword evidence="3 6" id="KW-1133">Transmembrane helix</keyword>
<organism evidence="8 9">
    <name type="scientific">Cottoperca gobio</name>
    <name type="common">Frogmouth</name>
    <name type="synonym">Aphritis gobio</name>
    <dbReference type="NCBI Taxonomy" id="56716"/>
    <lineage>
        <taxon>Eukaryota</taxon>
        <taxon>Metazoa</taxon>
        <taxon>Chordata</taxon>
        <taxon>Craniata</taxon>
        <taxon>Vertebrata</taxon>
        <taxon>Euteleostomi</taxon>
        <taxon>Actinopterygii</taxon>
        <taxon>Neopterygii</taxon>
        <taxon>Teleostei</taxon>
        <taxon>Neoteleostei</taxon>
        <taxon>Acanthomorphata</taxon>
        <taxon>Eupercaria</taxon>
        <taxon>Perciformes</taxon>
        <taxon>Notothenioidei</taxon>
        <taxon>Bovichtidae</taxon>
        <taxon>Cottoperca</taxon>
    </lineage>
</organism>
<dbReference type="AlphaFoldDB" id="A0A6J2RIE5"/>